<dbReference type="Proteomes" id="UP001499942">
    <property type="component" value="Unassembled WGS sequence"/>
</dbReference>
<sequence>MQPVAEYSVTARPDRCIVEVYDADAYLGDEQALKAAEQHVVAGNGYHVYLLSLQPDIPVNVTIRLWDGTPPAPPADAEGQVAVTLESETGILVVNQLTFGPAGEVVLPQPGVYTGHAWWAGRQPAKAHYDQILQRITDDWTPGQITEAWAESPIQERYVLDLVYTGPPLSDEDD</sequence>
<reference evidence="1 2" key="1">
    <citation type="journal article" date="2019" name="Int. J. Syst. Evol. Microbiol.">
        <title>The Global Catalogue of Microorganisms (GCM) 10K type strain sequencing project: providing services to taxonomists for standard genome sequencing and annotation.</title>
        <authorList>
            <consortium name="The Broad Institute Genomics Platform"/>
            <consortium name="The Broad Institute Genome Sequencing Center for Infectious Disease"/>
            <person name="Wu L."/>
            <person name="Ma J."/>
        </authorList>
    </citation>
    <scope>NUCLEOTIDE SEQUENCE [LARGE SCALE GENOMIC DNA]</scope>
    <source>
        <strain evidence="1 2">JCM 5062</strain>
    </source>
</reference>
<accession>A0ABN3LKN2</accession>
<dbReference type="RefSeq" id="WP_344358214.1">
    <property type="nucleotide sequence ID" value="NZ_BAAASR010000007.1"/>
</dbReference>
<evidence type="ECO:0000313" key="1">
    <source>
        <dbReference type="EMBL" id="GAA2485809.1"/>
    </source>
</evidence>
<gene>
    <name evidence="1" type="ORF">GCM10010393_16090</name>
</gene>
<proteinExistence type="predicted"/>
<dbReference type="EMBL" id="BAAASR010000007">
    <property type="protein sequence ID" value="GAA2485809.1"/>
    <property type="molecule type" value="Genomic_DNA"/>
</dbReference>
<comment type="caution">
    <text evidence="1">The sequence shown here is derived from an EMBL/GenBank/DDBJ whole genome shotgun (WGS) entry which is preliminary data.</text>
</comment>
<name>A0ABN3LKN2_9ACTN</name>
<keyword evidence="2" id="KW-1185">Reference proteome</keyword>
<protein>
    <submittedName>
        <fullName evidence="1">Uncharacterized protein</fullName>
    </submittedName>
</protein>
<organism evidence="1 2">
    <name type="scientific">Streptomyces gobitricini</name>
    <dbReference type="NCBI Taxonomy" id="68211"/>
    <lineage>
        <taxon>Bacteria</taxon>
        <taxon>Bacillati</taxon>
        <taxon>Actinomycetota</taxon>
        <taxon>Actinomycetes</taxon>
        <taxon>Kitasatosporales</taxon>
        <taxon>Streptomycetaceae</taxon>
        <taxon>Streptomyces</taxon>
    </lineage>
</organism>
<evidence type="ECO:0000313" key="2">
    <source>
        <dbReference type="Proteomes" id="UP001499942"/>
    </source>
</evidence>